<gene>
    <name evidence="2" type="ORF">ACFO0C_37780</name>
</gene>
<proteinExistence type="predicted"/>
<sequence>MTARIPWLLVIILLALLAGTIIAWIWTRFGTTPLEALKAGGGAGAFTFGAGITTFYFFS</sequence>
<dbReference type="RefSeq" id="WP_378071598.1">
    <property type="nucleotide sequence ID" value="NZ_JBHSBL010000025.1"/>
</dbReference>
<evidence type="ECO:0000313" key="3">
    <source>
        <dbReference type="Proteomes" id="UP001595867"/>
    </source>
</evidence>
<keyword evidence="3" id="KW-1185">Reference proteome</keyword>
<dbReference type="EMBL" id="JBHSBL010000025">
    <property type="protein sequence ID" value="MFC4070715.1"/>
    <property type="molecule type" value="Genomic_DNA"/>
</dbReference>
<keyword evidence="1" id="KW-1133">Transmembrane helix</keyword>
<evidence type="ECO:0000256" key="1">
    <source>
        <dbReference type="SAM" id="Phobius"/>
    </source>
</evidence>
<keyword evidence="1" id="KW-0472">Membrane</keyword>
<name>A0ABV8J3J0_9ACTN</name>
<feature type="transmembrane region" description="Helical" evidence="1">
    <location>
        <begin position="7"/>
        <end position="27"/>
    </location>
</feature>
<dbReference type="Proteomes" id="UP001595867">
    <property type="component" value="Unassembled WGS sequence"/>
</dbReference>
<accession>A0ABV8J3J0</accession>
<evidence type="ECO:0000313" key="2">
    <source>
        <dbReference type="EMBL" id="MFC4070715.1"/>
    </source>
</evidence>
<reference evidence="3" key="1">
    <citation type="journal article" date="2019" name="Int. J. Syst. Evol. Microbiol.">
        <title>The Global Catalogue of Microorganisms (GCM) 10K type strain sequencing project: providing services to taxonomists for standard genome sequencing and annotation.</title>
        <authorList>
            <consortium name="The Broad Institute Genomics Platform"/>
            <consortium name="The Broad Institute Genome Sequencing Center for Infectious Disease"/>
            <person name="Wu L."/>
            <person name="Ma J."/>
        </authorList>
    </citation>
    <scope>NUCLEOTIDE SEQUENCE [LARGE SCALE GENOMIC DNA]</scope>
    <source>
        <strain evidence="3">TBRC 5832</strain>
    </source>
</reference>
<feature type="transmembrane region" description="Helical" evidence="1">
    <location>
        <begin position="39"/>
        <end position="58"/>
    </location>
</feature>
<protein>
    <submittedName>
        <fullName evidence="2">Uncharacterized protein</fullName>
    </submittedName>
</protein>
<organism evidence="2 3">
    <name type="scientific">Actinoplanes subglobosus</name>
    <dbReference type="NCBI Taxonomy" id="1547892"/>
    <lineage>
        <taxon>Bacteria</taxon>
        <taxon>Bacillati</taxon>
        <taxon>Actinomycetota</taxon>
        <taxon>Actinomycetes</taxon>
        <taxon>Micromonosporales</taxon>
        <taxon>Micromonosporaceae</taxon>
        <taxon>Actinoplanes</taxon>
    </lineage>
</organism>
<keyword evidence="1" id="KW-0812">Transmembrane</keyword>
<comment type="caution">
    <text evidence="2">The sequence shown here is derived from an EMBL/GenBank/DDBJ whole genome shotgun (WGS) entry which is preliminary data.</text>
</comment>